<proteinExistence type="predicted"/>
<name>A0ABR3XSR5_9PEZI</name>
<keyword evidence="3" id="KW-1185">Reference proteome</keyword>
<dbReference type="Proteomes" id="UP001586593">
    <property type="component" value="Unassembled WGS sequence"/>
</dbReference>
<reference evidence="2 3" key="1">
    <citation type="journal article" date="2024" name="Commun. Biol.">
        <title>Comparative genomic analysis of thermophilic fungi reveals convergent evolutionary adaptations and gene losses.</title>
        <authorList>
            <person name="Steindorff A.S."/>
            <person name="Aguilar-Pontes M.V."/>
            <person name="Robinson A.J."/>
            <person name="Andreopoulos B."/>
            <person name="LaButti K."/>
            <person name="Kuo A."/>
            <person name="Mondo S."/>
            <person name="Riley R."/>
            <person name="Otillar R."/>
            <person name="Haridas S."/>
            <person name="Lipzen A."/>
            <person name="Grimwood J."/>
            <person name="Schmutz J."/>
            <person name="Clum A."/>
            <person name="Reid I.D."/>
            <person name="Moisan M.C."/>
            <person name="Butler G."/>
            <person name="Nguyen T.T.M."/>
            <person name="Dewar K."/>
            <person name="Conant G."/>
            <person name="Drula E."/>
            <person name="Henrissat B."/>
            <person name="Hansel C."/>
            <person name="Singer S."/>
            <person name="Hutchinson M.I."/>
            <person name="de Vries R.P."/>
            <person name="Natvig D.O."/>
            <person name="Powell A.J."/>
            <person name="Tsang A."/>
            <person name="Grigoriev I.V."/>
        </authorList>
    </citation>
    <scope>NUCLEOTIDE SEQUENCE [LARGE SCALE GENOMIC DNA]</scope>
    <source>
        <strain evidence="2 3">ATCC 24622</strain>
    </source>
</reference>
<evidence type="ECO:0000256" key="1">
    <source>
        <dbReference type="SAM" id="MobiDB-lite"/>
    </source>
</evidence>
<organism evidence="2 3">
    <name type="scientific">Phialemonium thermophilum</name>
    <dbReference type="NCBI Taxonomy" id="223376"/>
    <lineage>
        <taxon>Eukaryota</taxon>
        <taxon>Fungi</taxon>
        <taxon>Dikarya</taxon>
        <taxon>Ascomycota</taxon>
        <taxon>Pezizomycotina</taxon>
        <taxon>Sordariomycetes</taxon>
        <taxon>Sordariomycetidae</taxon>
        <taxon>Cephalothecales</taxon>
        <taxon>Cephalothecaceae</taxon>
        <taxon>Phialemonium</taxon>
    </lineage>
</organism>
<accession>A0ABR3XSR5</accession>
<sequence length="542" mass="60765">MTEKHFQHSRIQISSSKSELTLTASSSFTLALPAMATPPSTATDVSLLSENGEIWICKANPCRIEVVATVAETISDKVSVRDCLTSITGCPIWSELGINLRQEADQLCDTDRLLSPRVSFIVNHPDLSSQILVPPNVPCLRFQKLLCIFKLTTRTPTTAIRAPLARKRVETRYNFRDGTARNLCLHPASAYRGSGEKGENLREPVLDGEVRTLILAAMHKIFGVKRKIQGVRIKGYLMNPCLVDIAPAVWNIRYLQYLSSQTEFLNPITSSLATLVDAQSPTIRRKVRQLQDQDLDDTIRDGSTERIRVCASIQRRLWRLLQTGLFVEAVCKVRNRGKVVTEFEGREEDMTCLGTTEARSDYHESQPAFFPGRDASKPSNIKANSPRPIDAEGLHSTDEIIEHVDLSLLDCIVCPELSNEAAENNDGLSLAIFHEEDDYDYVFTVVPLEEELDTELEIGNRIIHTDDHDKLIVRGLQNQPWATLHNHWTDQAVSTSDSQSSMTLGKPGMSCEWPGRLHLRTLEEVVTRAVLTYTTECLRQSD</sequence>
<dbReference type="EMBL" id="JAZHXJ010000052">
    <property type="protein sequence ID" value="KAL1878562.1"/>
    <property type="molecule type" value="Genomic_DNA"/>
</dbReference>
<comment type="caution">
    <text evidence="2">The sequence shown here is derived from an EMBL/GenBank/DDBJ whole genome shotgun (WGS) entry which is preliminary data.</text>
</comment>
<protein>
    <submittedName>
        <fullName evidence="2">Uncharacterized protein</fullName>
    </submittedName>
</protein>
<gene>
    <name evidence="2" type="ORF">VTK73DRAFT_7827</name>
</gene>
<evidence type="ECO:0000313" key="2">
    <source>
        <dbReference type="EMBL" id="KAL1878562.1"/>
    </source>
</evidence>
<feature type="region of interest" description="Disordered" evidence="1">
    <location>
        <begin position="369"/>
        <end position="392"/>
    </location>
</feature>
<evidence type="ECO:0000313" key="3">
    <source>
        <dbReference type="Proteomes" id="UP001586593"/>
    </source>
</evidence>